<organism evidence="1 2">
    <name type="scientific">Hypothenemus hampei</name>
    <name type="common">Coffee berry borer</name>
    <dbReference type="NCBI Taxonomy" id="57062"/>
    <lineage>
        <taxon>Eukaryota</taxon>
        <taxon>Metazoa</taxon>
        <taxon>Ecdysozoa</taxon>
        <taxon>Arthropoda</taxon>
        <taxon>Hexapoda</taxon>
        <taxon>Insecta</taxon>
        <taxon>Pterygota</taxon>
        <taxon>Neoptera</taxon>
        <taxon>Endopterygota</taxon>
        <taxon>Coleoptera</taxon>
        <taxon>Polyphaga</taxon>
        <taxon>Cucujiformia</taxon>
        <taxon>Curculionidae</taxon>
        <taxon>Scolytinae</taxon>
        <taxon>Hypothenemus</taxon>
    </lineage>
</organism>
<reference evidence="1 2" key="1">
    <citation type="submission" date="2024-05" db="EMBL/GenBank/DDBJ databases">
        <title>Genetic variation in Jamaican populations of the coffee berry borer (Hypothenemus hampei).</title>
        <authorList>
            <person name="Errbii M."/>
            <person name="Myrie A."/>
        </authorList>
    </citation>
    <scope>NUCLEOTIDE SEQUENCE [LARGE SCALE GENOMIC DNA]</scope>
    <source>
        <strain evidence="1">JA-Hopewell-2020-01-JO</strain>
        <tissue evidence="1">Whole body</tissue>
    </source>
</reference>
<accession>A0ABD1E1E7</accession>
<evidence type="ECO:0008006" key="3">
    <source>
        <dbReference type="Google" id="ProtNLM"/>
    </source>
</evidence>
<evidence type="ECO:0000313" key="2">
    <source>
        <dbReference type="Proteomes" id="UP001566132"/>
    </source>
</evidence>
<sequence>MSRRLFLKALSTDLVRNRQVTRPTLSYIPKNLRKRIRPQQNILEDITAPQNEPGPSRGRCGVCSRANDNKYSVKCNKCGIFICKTHTQSIFCSNCVDR</sequence>
<comment type="caution">
    <text evidence="1">The sequence shown here is derived from an EMBL/GenBank/DDBJ whole genome shotgun (WGS) entry which is preliminary data.</text>
</comment>
<dbReference type="EMBL" id="JBDJPC010000014">
    <property type="protein sequence ID" value="KAL1488499.1"/>
    <property type="molecule type" value="Genomic_DNA"/>
</dbReference>
<protein>
    <recommendedName>
        <fullName evidence="3">PiggyBac transposable element-derived protein 4 C-terminal zinc-ribbon domain-containing protein</fullName>
    </recommendedName>
</protein>
<evidence type="ECO:0000313" key="1">
    <source>
        <dbReference type="EMBL" id="KAL1488499.1"/>
    </source>
</evidence>
<dbReference type="AlphaFoldDB" id="A0ABD1E1E7"/>
<keyword evidence="2" id="KW-1185">Reference proteome</keyword>
<proteinExistence type="predicted"/>
<gene>
    <name evidence="1" type="ORF">ABEB36_014965</name>
</gene>
<name>A0ABD1E1E7_HYPHA</name>
<dbReference type="Proteomes" id="UP001566132">
    <property type="component" value="Unassembled WGS sequence"/>
</dbReference>